<dbReference type="AlphaFoldDB" id="A0A3B4WJW2"/>
<dbReference type="CDD" id="cd16040">
    <property type="entry name" value="SPRY_PRY_SNTX"/>
    <property type="match status" value="1"/>
</dbReference>
<keyword evidence="1" id="KW-0479">Metal-binding</keyword>
<dbReference type="PANTHER" id="PTHR25465">
    <property type="entry name" value="B-BOX DOMAIN CONTAINING"/>
    <property type="match status" value="1"/>
</dbReference>
<dbReference type="Gene3D" id="2.60.120.920">
    <property type="match status" value="1"/>
</dbReference>
<dbReference type="SUPFAM" id="SSF49899">
    <property type="entry name" value="Concanavalin A-like lectins/glucanases"/>
    <property type="match status" value="1"/>
</dbReference>
<dbReference type="Pfam" id="PF00622">
    <property type="entry name" value="SPRY"/>
    <property type="match status" value="1"/>
</dbReference>
<evidence type="ECO:0000313" key="6">
    <source>
        <dbReference type="Proteomes" id="UP000261360"/>
    </source>
</evidence>
<dbReference type="InterPro" id="IPR003879">
    <property type="entry name" value="Butyrophylin_SPRY"/>
</dbReference>
<dbReference type="PANTHER" id="PTHR25465:SF14">
    <property type="entry name" value="E3 UBIQUITIN-PROTEIN LIGASE TRIM65"/>
    <property type="match status" value="1"/>
</dbReference>
<accession>A0A3B4WJW2</accession>
<keyword evidence="2" id="KW-0863">Zinc-finger</keyword>
<dbReference type="InterPro" id="IPR043136">
    <property type="entry name" value="B30.2/SPRY_sf"/>
</dbReference>
<dbReference type="Ensembl" id="ENSSLDT00000005053.1">
    <property type="protein sequence ID" value="ENSSLDP00000004894.1"/>
    <property type="gene ID" value="ENSSLDG00000003870.1"/>
</dbReference>
<dbReference type="InterPro" id="IPR003877">
    <property type="entry name" value="SPRY_dom"/>
</dbReference>
<keyword evidence="6" id="KW-1185">Reference proteome</keyword>
<sequence>MDDFSRHRSGCIIIHGHRQSKASRSCNWSSLPLDVTLDHQHLRPNQMRRWAHLRSPFGHNLPSPYARTHSHLSFSEDSKTMTRMETAQPYPDSPERFADWGQVLCKEGLSARCYWEVEWTGEWTGIGVAYKGISRKAKGNDSVLGYNDQSWSLRYHQGKYNAWYNKNDAAITVPYFNSKRTGVFLDWSAGTLSFYAISSNTMTHLHTFHTQFSEPVYPGFRLGFEDSSLTLCPFLAGLSSDS</sequence>
<dbReference type="PRINTS" id="PR01407">
    <property type="entry name" value="BUTYPHLNCDUF"/>
</dbReference>
<dbReference type="GO" id="GO:0005737">
    <property type="term" value="C:cytoplasm"/>
    <property type="evidence" value="ECO:0007669"/>
    <property type="project" value="UniProtKB-ARBA"/>
</dbReference>
<evidence type="ECO:0000259" key="4">
    <source>
        <dbReference type="PROSITE" id="PS50188"/>
    </source>
</evidence>
<dbReference type="InterPro" id="IPR006574">
    <property type="entry name" value="PRY"/>
</dbReference>
<dbReference type="SMART" id="SM00589">
    <property type="entry name" value="PRY"/>
    <property type="match status" value="1"/>
</dbReference>
<evidence type="ECO:0000256" key="1">
    <source>
        <dbReference type="ARBA" id="ARBA00022723"/>
    </source>
</evidence>
<dbReference type="InterPro" id="IPR051051">
    <property type="entry name" value="E3_ubiq-ligase_TRIM/RNF"/>
</dbReference>
<dbReference type="PROSITE" id="PS50188">
    <property type="entry name" value="B302_SPRY"/>
    <property type="match status" value="1"/>
</dbReference>
<evidence type="ECO:0000313" key="5">
    <source>
        <dbReference type="Ensembl" id="ENSSLDP00000004894.1"/>
    </source>
</evidence>
<name>A0A3B4WJW2_SERLL</name>
<organism evidence="5 6">
    <name type="scientific">Seriola lalandi dorsalis</name>
    <dbReference type="NCBI Taxonomy" id="1841481"/>
    <lineage>
        <taxon>Eukaryota</taxon>
        <taxon>Metazoa</taxon>
        <taxon>Chordata</taxon>
        <taxon>Craniata</taxon>
        <taxon>Vertebrata</taxon>
        <taxon>Euteleostomi</taxon>
        <taxon>Actinopterygii</taxon>
        <taxon>Neopterygii</taxon>
        <taxon>Teleostei</taxon>
        <taxon>Neoteleostei</taxon>
        <taxon>Acanthomorphata</taxon>
        <taxon>Carangaria</taxon>
        <taxon>Carangiformes</taxon>
        <taxon>Carangidae</taxon>
        <taxon>Seriola</taxon>
    </lineage>
</organism>
<keyword evidence="3" id="KW-0862">Zinc</keyword>
<reference evidence="5" key="1">
    <citation type="submission" date="2025-08" db="UniProtKB">
        <authorList>
            <consortium name="Ensembl"/>
        </authorList>
    </citation>
    <scope>IDENTIFICATION</scope>
</reference>
<dbReference type="GeneTree" id="ENSGT00940000154395"/>
<dbReference type="SMART" id="SM00449">
    <property type="entry name" value="SPRY"/>
    <property type="match status" value="1"/>
</dbReference>
<dbReference type="GO" id="GO:0008270">
    <property type="term" value="F:zinc ion binding"/>
    <property type="evidence" value="ECO:0007669"/>
    <property type="project" value="UniProtKB-KW"/>
</dbReference>
<dbReference type="InterPro" id="IPR013320">
    <property type="entry name" value="ConA-like_dom_sf"/>
</dbReference>
<dbReference type="Pfam" id="PF13765">
    <property type="entry name" value="PRY"/>
    <property type="match status" value="1"/>
</dbReference>
<evidence type="ECO:0000256" key="3">
    <source>
        <dbReference type="ARBA" id="ARBA00022833"/>
    </source>
</evidence>
<dbReference type="InterPro" id="IPR001870">
    <property type="entry name" value="B30.2/SPRY"/>
</dbReference>
<protein>
    <recommendedName>
        <fullName evidence="4">B30.2/SPRY domain-containing protein</fullName>
    </recommendedName>
</protein>
<reference evidence="5" key="2">
    <citation type="submission" date="2025-09" db="UniProtKB">
        <authorList>
            <consortium name="Ensembl"/>
        </authorList>
    </citation>
    <scope>IDENTIFICATION</scope>
</reference>
<proteinExistence type="predicted"/>
<dbReference type="Proteomes" id="UP000261360">
    <property type="component" value="Unplaced"/>
</dbReference>
<feature type="domain" description="B30.2/SPRY" evidence="4">
    <location>
        <begin position="40"/>
        <end position="238"/>
    </location>
</feature>
<evidence type="ECO:0000256" key="2">
    <source>
        <dbReference type="ARBA" id="ARBA00022771"/>
    </source>
</evidence>